<organism evidence="9 10">
    <name type="scientific">Sinomonas cyclohexanicum</name>
    <name type="common">Corynebacterium cyclohexanicum</name>
    <dbReference type="NCBI Taxonomy" id="322009"/>
    <lineage>
        <taxon>Bacteria</taxon>
        <taxon>Bacillati</taxon>
        <taxon>Actinomycetota</taxon>
        <taxon>Actinomycetes</taxon>
        <taxon>Micrococcales</taxon>
        <taxon>Micrococcaceae</taxon>
        <taxon>Sinomonas</taxon>
    </lineage>
</organism>
<dbReference type="CDD" id="cd00383">
    <property type="entry name" value="trans_reg_C"/>
    <property type="match status" value="1"/>
</dbReference>
<evidence type="ECO:0000256" key="2">
    <source>
        <dbReference type="ARBA" id="ARBA00023015"/>
    </source>
</evidence>
<feature type="DNA-binding region" description="OmpR/PhoB-type" evidence="6">
    <location>
        <begin position="135"/>
        <end position="230"/>
    </location>
</feature>
<keyword evidence="10" id="KW-1185">Reference proteome</keyword>
<evidence type="ECO:0000256" key="3">
    <source>
        <dbReference type="ARBA" id="ARBA00023125"/>
    </source>
</evidence>
<protein>
    <submittedName>
        <fullName evidence="9">DNA-binding response regulator</fullName>
    </submittedName>
</protein>
<feature type="domain" description="Response regulatory" evidence="7">
    <location>
        <begin position="12"/>
        <end position="126"/>
    </location>
</feature>
<dbReference type="Pfam" id="PF00486">
    <property type="entry name" value="Trans_reg_C"/>
    <property type="match status" value="1"/>
</dbReference>
<dbReference type="PANTHER" id="PTHR48111:SF4">
    <property type="entry name" value="DNA-BINDING DUAL TRANSCRIPTIONAL REGULATOR OMPR"/>
    <property type="match status" value="1"/>
</dbReference>
<dbReference type="PROSITE" id="PS51755">
    <property type="entry name" value="OMPR_PHOB"/>
    <property type="match status" value="1"/>
</dbReference>
<feature type="domain" description="OmpR/PhoB-type" evidence="8">
    <location>
        <begin position="135"/>
        <end position="230"/>
    </location>
</feature>
<feature type="modified residue" description="4-aspartylphosphate" evidence="5">
    <location>
        <position position="61"/>
    </location>
</feature>
<dbReference type="GO" id="GO:0003677">
    <property type="term" value="F:DNA binding"/>
    <property type="evidence" value="ECO:0007669"/>
    <property type="project" value="UniProtKB-KW"/>
</dbReference>
<evidence type="ECO:0000256" key="1">
    <source>
        <dbReference type="ARBA" id="ARBA00022553"/>
    </source>
</evidence>
<keyword evidence="4" id="KW-0804">Transcription</keyword>
<dbReference type="InterPro" id="IPR036388">
    <property type="entry name" value="WH-like_DNA-bd_sf"/>
</dbReference>
<dbReference type="EMBL" id="AP024525">
    <property type="protein sequence ID" value="BCT74718.1"/>
    <property type="molecule type" value="Genomic_DNA"/>
</dbReference>
<name>A0ABN6FDE8_SINCY</name>
<dbReference type="SMART" id="SM00448">
    <property type="entry name" value="REC"/>
    <property type="match status" value="1"/>
</dbReference>
<keyword evidence="1 5" id="KW-0597">Phosphoprotein</keyword>
<dbReference type="InterPro" id="IPR001789">
    <property type="entry name" value="Sig_transdc_resp-reg_receiver"/>
</dbReference>
<dbReference type="RefSeq" id="WP_229231477.1">
    <property type="nucleotide sequence ID" value="NZ_AP024525.1"/>
</dbReference>
<dbReference type="SMART" id="SM00862">
    <property type="entry name" value="Trans_reg_C"/>
    <property type="match status" value="1"/>
</dbReference>
<gene>
    <name evidence="9" type="primary">phoB</name>
    <name evidence="9" type="ORF">SCMU_05600</name>
</gene>
<dbReference type="Gene3D" id="1.10.10.10">
    <property type="entry name" value="Winged helix-like DNA-binding domain superfamily/Winged helix DNA-binding domain"/>
    <property type="match status" value="1"/>
</dbReference>
<dbReference type="Pfam" id="PF00072">
    <property type="entry name" value="Response_reg"/>
    <property type="match status" value="1"/>
</dbReference>
<sequence>MEERNEGEGRGLVLVVEDEGPIADLERLYLARAGYGVHVERDGGQALARIRQLRPVAIVLDVGLPGMDGVEVCRRLREDGDWTPVIFVTARDDEVDRVLGLELGADDYLTKPFSPRELVARVRALLRRAAGPAAPAALSVGGVRLDLGRRTAEADGRPVALTAMEFDLLAHLMSQPGRVFSREQLLAAVWGQADYGGGRTVDVHVAQLRAKLGDASPIRTTRGVGYSAAAETQPGMDPGPR</sequence>
<dbReference type="InterPro" id="IPR016032">
    <property type="entry name" value="Sig_transdc_resp-reg_C-effctor"/>
</dbReference>
<evidence type="ECO:0000256" key="6">
    <source>
        <dbReference type="PROSITE-ProRule" id="PRU01091"/>
    </source>
</evidence>
<evidence type="ECO:0000256" key="5">
    <source>
        <dbReference type="PROSITE-ProRule" id="PRU00169"/>
    </source>
</evidence>
<proteinExistence type="predicted"/>
<dbReference type="PROSITE" id="PS50110">
    <property type="entry name" value="RESPONSE_REGULATORY"/>
    <property type="match status" value="1"/>
</dbReference>
<dbReference type="SUPFAM" id="SSF52172">
    <property type="entry name" value="CheY-like"/>
    <property type="match status" value="1"/>
</dbReference>
<evidence type="ECO:0000256" key="4">
    <source>
        <dbReference type="ARBA" id="ARBA00023163"/>
    </source>
</evidence>
<reference evidence="9 10" key="1">
    <citation type="journal article" date="2021" name="J. Biosci. Bioeng.">
        <title>Identification and characterization of a chc gene cluster responsible for the aromatization pathway of cyclohexanecarboxylate degradation in Sinomonas cyclohexanicum ATCC 51369.</title>
        <authorList>
            <person name="Yamamoto T."/>
            <person name="Hasegawa Y."/>
            <person name="Lau P.C.K."/>
            <person name="Iwaki H."/>
        </authorList>
    </citation>
    <scope>NUCLEOTIDE SEQUENCE [LARGE SCALE GENOMIC DNA]</scope>
    <source>
        <strain evidence="9 10">ATCC 51369</strain>
    </source>
</reference>
<dbReference type="Proteomes" id="UP001319861">
    <property type="component" value="Chromosome"/>
</dbReference>
<evidence type="ECO:0000259" key="7">
    <source>
        <dbReference type="PROSITE" id="PS50110"/>
    </source>
</evidence>
<dbReference type="InterPro" id="IPR001867">
    <property type="entry name" value="OmpR/PhoB-type_DNA-bd"/>
</dbReference>
<dbReference type="Gene3D" id="3.40.50.2300">
    <property type="match status" value="1"/>
</dbReference>
<dbReference type="Gene3D" id="6.10.250.690">
    <property type="match status" value="1"/>
</dbReference>
<dbReference type="PANTHER" id="PTHR48111">
    <property type="entry name" value="REGULATOR OF RPOS"/>
    <property type="match status" value="1"/>
</dbReference>
<keyword evidence="2" id="KW-0805">Transcription regulation</keyword>
<dbReference type="InterPro" id="IPR011006">
    <property type="entry name" value="CheY-like_superfamily"/>
</dbReference>
<evidence type="ECO:0000313" key="10">
    <source>
        <dbReference type="Proteomes" id="UP001319861"/>
    </source>
</evidence>
<accession>A0ABN6FDE8</accession>
<evidence type="ECO:0000313" key="9">
    <source>
        <dbReference type="EMBL" id="BCT74718.1"/>
    </source>
</evidence>
<keyword evidence="3 6" id="KW-0238">DNA-binding</keyword>
<evidence type="ECO:0000259" key="8">
    <source>
        <dbReference type="PROSITE" id="PS51755"/>
    </source>
</evidence>
<dbReference type="SUPFAM" id="SSF46894">
    <property type="entry name" value="C-terminal effector domain of the bipartite response regulators"/>
    <property type="match status" value="1"/>
</dbReference>
<dbReference type="InterPro" id="IPR039420">
    <property type="entry name" value="WalR-like"/>
</dbReference>